<sequence>MSATTTAASTLDDDTARRAARAKLLARIGRVGIYAALIVWSFVALFPIFWTLSTTFKTAVNVTQGHILPFVQYWPDWKGLRSLGLSPDTLFQVSTVRDEFLMRFENSVIASLGAAALAILIGAPAAYGLARFDYRFGWMRNKDISFFFLSQLILPPVVLAMPFLVLYKNLSMLDTRIGLIVVYTLMVLPIVIWIMRDQFETIPVELEQAAMVDGCSVWGAFLRIVLPIALPGMVAAFILSMILCWNEYFFAALLTSTNAKTLPVMVASQTGSQGISWWSMAAISSAAILPLVLIGIFLERYIVKGLTAGAVK</sequence>
<dbReference type="GO" id="GO:0005886">
    <property type="term" value="C:plasma membrane"/>
    <property type="evidence" value="ECO:0007669"/>
    <property type="project" value="UniProtKB-SubCell"/>
</dbReference>
<dbReference type="RefSeq" id="WP_126539296.1">
    <property type="nucleotide sequence ID" value="NZ_BSPM01000007.1"/>
</dbReference>
<dbReference type="Proteomes" id="UP000294547">
    <property type="component" value="Unassembled WGS sequence"/>
</dbReference>
<reference evidence="9 10" key="1">
    <citation type="submission" date="2019-03" db="EMBL/GenBank/DDBJ databases">
        <title>Genomic Encyclopedia of Type Strains, Phase IV (KMG-IV): sequencing the most valuable type-strain genomes for metagenomic binning, comparative biology and taxonomic classification.</title>
        <authorList>
            <person name="Goeker M."/>
        </authorList>
    </citation>
    <scope>NUCLEOTIDE SEQUENCE [LARGE SCALE GENOMIC DNA]</scope>
    <source>
        <strain evidence="9 10">DSM 102969</strain>
    </source>
</reference>
<dbReference type="InterPro" id="IPR050901">
    <property type="entry name" value="BP-dep_ABC_trans_perm"/>
</dbReference>
<proteinExistence type="inferred from homology"/>
<dbReference type="EMBL" id="SNXY01000010">
    <property type="protein sequence ID" value="TDP82464.1"/>
    <property type="molecule type" value="Genomic_DNA"/>
</dbReference>
<accession>A0A4R6R973</accession>
<evidence type="ECO:0000313" key="10">
    <source>
        <dbReference type="Proteomes" id="UP000294547"/>
    </source>
</evidence>
<dbReference type="AlphaFoldDB" id="A0A4R6R973"/>
<organism evidence="9 10">
    <name type="scientific">Oharaeibacter diazotrophicus</name>
    <dbReference type="NCBI Taxonomy" id="1920512"/>
    <lineage>
        <taxon>Bacteria</taxon>
        <taxon>Pseudomonadati</taxon>
        <taxon>Pseudomonadota</taxon>
        <taxon>Alphaproteobacteria</taxon>
        <taxon>Hyphomicrobiales</taxon>
        <taxon>Pleomorphomonadaceae</taxon>
        <taxon>Oharaeibacter</taxon>
    </lineage>
</organism>
<dbReference type="OrthoDB" id="9815445at2"/>
<evidence type="ECO:0000256" key="6">
    <source>
        <dbReference type="ARBA" id="ARBA00023136"/>
    </source>
</evidence>
<evidence type="ECO:0000313" key="9">
    <source>
        <dbReference type="EMBL" id="TDP82464.1"/>
    </source>
</evidence>
<gene>
    <name evidence="9" type="ORF">EDD54_3731</name>
</gene>
<dbReference type="GO" id="GO:0055085">
    <property type="term" value="P:transmembrane transport"/>
    <property type="evidence" value="ECO:0007669"/>
    <property type="project" value="InterPro"/>
</dbReference>
<dbReference type="PANTHER" id="PTHR32243:SF18">
    <property type="entry name" value="INNER MEMBRANE ABC TRANSPORTER PERMEASE PROTEIN YCJP"/>
    <property type="match status" value="1"/>
</dbReference>
<comment type="similarity">
    <text evidence="7">Belongs to the binding-protein-dependent transport system permease family.</text>
</comment>
<keyword evidence="3" id="KW-1003">Cell membrane</keyword>
<evidence type="ECO:0000256" key="5">
    <source>
        <dbReference type="ARBA" id="ARBA00022989"/>
    </source>
</evidence>
<comment type="subcellular location">
    <subcellularLocation>
        <location evidence="1 7">Cell membrane</location>
        <topology evidence="1 7">Multi-pass membrane protein</topology>
    </subcellularLocation>
</comment>
<evidence type="ECO:0000256" key="3">
    <source>
        <dbReference type="ARBA" id="ARBA00022475"/>
    </source>
</evidence>
<dbReference type="Gene3D" id="1.10.3720.10">
    <property type="entry name" value="MetI-like"/>
    <property type="match status" value="1"/>
</dbReference>
<dbReference type="Pfam" id="PF00528">
    <property type="entry name" value="BPD_transp_1"/>
    <property type="match status" value="1"/>
</dbReference>
<comment type="caution">
    <text evidence="9">The sequence shown here is derived from an EMBL/GenBank/DDBJ whole genome shotgun (WGS) entry which is preliminary data.</text>
</comment>
<feature type="transmembrane region" description="Helical" evidence="7">
    <location>
        <begin position="275"/>
        <end position="298"/>
    </location>
</feature>
<feature type="transmembrane region" description="Helical" evidence="7">
    <location>
        <begin position="177"/>
        <end position="195"/>
    </location>
</feature>
<evidence type="ECO:0000256" key="2">
    <source>
        <dbReference type="ARBA" id="ARBA00022448"/>
    </source>
</evidence>
<evidence type="ECO:0000256" key="7">
    <source>
        <dbReference type="RuleBase" id="RU363032"/>
    </source>
</evidence>
<protein>
    <submittedName>
        <fullName evidence="9">Carbohydrate ABC transporter membrane protein 2 (CUT1 family)</fullName>
    </submittedName>
</protein>
<feature type="transmembrane region" description="Helical" evidence="7">
    <location>
        <begin position="31"/>
        <end position="50"/>
    </location>
</feature>
<feature type="transmembrane region" description="Helical" evidence="7">
    <location>
        <begin position="144"/>
        <end position="165"/>
    </location>
</feature>
<keyword evidence="5 7" id="KW-1133">Transmembrane helix</keyword>
<dbReference type="PANTHER" id="PTHR32243">
    <property type="entry name" value="MALTOSE TRANSPORT SYSTEM PERMEASE-RELATED"/>
    <property type="match status" value="1"/>
</dbReference>
<evidence type="ECO:0000256" key="1">
    <source>
        <dbReference type="ARBA" id="ARBA00004651"/>
    </source>
</evidence>
<feature type="transmembrane region" description="Helical" evidence="7">
    <location>
        <begin position="108"/>
        <end position="132"/>
    </location>
</feature>
<dbReference type="PROSITE" id="PS50928">
    <property type="entry name" value="ABC_TM1"/>
    <property type="match status" value="1"/>
</dbReference>
<feature type="domain" description="ABC transmembrane type-1" evidence="8">
    <location>
        <begin position="104"/>
        <end position="298"/>
    </location>
</feature>
<name>A0A4R6R973_9HYPH</name>
<keyword evidence="10" id="KW-1185">Reference proteome</keyword>
<feature type="transmembrane region" description="Helical" evidence="7">
    <location>
        <begin position="216"/>
        <end position="243"/>
    </location>
</feature>
<dbReference type="CDD" id="cd06261">
    <property type="entry name" value="TM_PBP2"/>
    <property type="match status" value="1"/>
</dbReference>
<dbReference type="InterPro" id="IPR035906">
    <property type="entry name" value="MetI-like_sf"/>
</dbReference>
<keyword evidence="6 7" id="KW-0472">Membrane</keyword>
<dbReference type="SUPFAM" id="SSF161098">
    <property type="entry name" value="MetI-like"/>
    <property type="match status" value="1"/>
</dbReference>
<keyword evidence="4 7" id="KW-0812">Transmembrane</keyword>
<evidence type="ECO:0000256" key="4">
    <source>
        <dbReference type="ARBA" id="ARBA00022692"/>
    </source>
</evidence>
<keyword evidence="2 7" id="KW-0813">Transport</keyword>
<dbReference type="InterPro" id="IPR000515">
    <property type="entry name" value="MetI-like"/>
</dbReference>
<evidence type="ECO:0000259" key="8">
    <source>
        <dbReference type="PROSITE" id="PS50928"/>
    </source>
</evidence>